<gene>
    <name evidence="2" type="ORF">KC19_VG165500</name>
</gene>
<dbReference type="EMBL" id="CM026426">
    <property type="protein sequence ID" value="KAG0573289.1"/>
    <property type="molecule type" value="Genomic_DNA"/>
</dbReference>
<feature type="compositionally biased region" description="Acidic residues" evidence="1">
    <location>
        <begin position="88"/>
        <end position="98"/>
    </location>
</feature>
<name>A0A8T0HR85_CERPU</name>
<dbReference type="Proteomes" id="UP000822688">
    <property type="component" value="Chromosome V"/>
</dbReference>
<accession>A0A8T0HR85</accession>
<keyword evidence="3" id="KW-1185">Reference proteome</keyword>
<comment type="caution">
    <text evidence="2">The sequence shown here is derived from an EMBL/GenBank/DDBJ whole genome shotgun (WGS) entry which is preliminary data.</text>
</comment>
<sequence>MYKLSSELTLFYQHVKDKWTTKLWLPNVPHLANLVRISNAYPFKEKCYQEVIYLGRASGYTYEDFLRQLQMPGVTRGFCAAIPINLDEPSDGSSEDTSDLSLTSFTSSNPSSDPGSLHVELLV</sequence>
<dbReference type="AlphaFoldDB" id="A0A8T0HR85"/>
<feature type="region of interest" description="Disordered" evidence="1">
    <location>
        <begin position="87"/>
        <end position="116"/>
    </location>
</feature>
<proteinExistence type="predicted"/>
<evidence type="ECO:0000313" key="2">
    <source>
        <dbReference type="EMBL" id="KAG0573289.1"/>
    </source>
</evidence>
<reference evidence="2" key="1">
    <citation type="submission" date="2020-06" db="EMBL/GenBank/DDBJ databases">
        <title>WGS assembly of Ceratodon purpureus strain R40.</title>
        <authorList>
            <person name="Carey S.B."/>
            <person name="Jenkins J."/>
            <person name="Shu S."/>
            <person name="Lovell J.T."/>
            <person name="Sreedasyam A."/>
            <person name="Maumus F."/>
            <person name="Tiley G.P."/>
            <person name="Fernandez-Pozo N."/>
            <person name="Barry K."/>
            <person name="Chen C."/>
            <person name="Wang M."/>
            <person name="Lipzen A."/>
            <person name="Daum C."/>
            <person name="Saski C.A."/>
            <person name="Payton A.C."/>
            <person name="Mcbreen J.C."/>
            <person name="Conrad R.E."/>
            <person name="Kollar L.M."/>
            <person name="Olsson S."/>
            <person name="Huttunen S."/>
            <person name="Landis J.B."/>
            <person name="Wickett N.J."/>
            <person name="Johnson M.G."/>
            <person name="Rensing S.A."/>
            <person name="Grimwood J."/>
            <person name="Schmutz J."/>
            <person name="Mcdaniel S.F."/>
        </authorList>
    </citation>
    <scope>NUCLEOTIDE SEQUENCE</scope>
    <source>
        <strain evidence="2">R40</strain>
    </source>
</reference>
<evidence type="ECO:0000313" key="3">
    <source>
        <dbReference type="Proteomes" id="UP000822688"/>
    </source>
</evidence>
<organism evidence="2 3">
    <name type="scientific">Ceratodon purpureus</name>
    <name type="common">Fire moss</name>
    <name type="synonym">Dicranum purpureum</name>
    <dbReference type="NCBI Taxonomy" id="3225"/>
    <lineage>
        <taxon>Eukaryota</taxon>
        <taxon>Viridiplantae</taxon>
        <taxon>Streptophyta</taxon>
        <taxon>Embryophyta</taxon>
        <taxon>Bryophyta</taxon>
        <taxon>Bryophytina</taxon>
        <taxon>Bryopsida</taxon>
        <taxon>Dicranidae</taxon>
        <taxon>Pseudoditrichales</taxon>
        <taxon>Ditrichaceae</taxon>
        <taxon>Ceratodon</taxon>
    </lineage>
</organism>
<evidence type="ECO:0000256" key="1">
    <source>
        <dbReference type="SAM" id="MobiDB-lite"/>
    </source>
</evidence>
<protein>
    <submittedName>
        <fullName evidence="2">Uncharacterized protein</fullName>
    </submittedName>
</protein>
<feature type="compositionally biased region" description="Low complexity" evidence="1">
    <location>
        <begin position="99"/>
        <end position="116"/>
    </location>
</feature>